<feature type="region of interest" description="Disordered" evidence="1">
    <location>
        <begin position="1"/>
        <end position="38"/>
    </location>
</feature>
<organism evidence="2 3">
    <name type="scientific">Stieleria bergensis</name>
    <dbReference type="NCBI Taxonomy" id="2528025"/>
    <lineage>
        <taxon>Bacteria</taxon>
        <taxon>Pseudomonadati</taxon>
        <taxon>Planctomycetota</taxon>
        <taxon>Planctomycetia</taxon>
        <taxon>Pirellulales</taxon>
        <taxon>Pirellulaceae</taxon>
        <taxon>Stieleria</taxon>
    </lineage>
</organism>
<dbReference type="AlphaFoldDB" id="A0A517SPJ7"/>
<feature type="compositionally biased region" description="Basic and acidic residues" evidence="1">
    <location>
        <begin position="11"/>
        <end position="26"/>
    </location>
</feature>
<evidence type="ECO:0000313" key="2">
    <source>
        <dbReference type="EMBL" id="QDT58046.1"/>
    </source>
</evidence>
<accession>A0A517SPJ7</accession>
<keyword evidence="3" id="KW-1185">Reference proteome</keyword>
<evidence type="ECO:0000256" key="1">
    <source>
        <dbReference type="SAM" id="MobiDB-lite"/>
    </source>
</evidence>
<protein>
    <submittedName>
        <fullName evidence="2">Uncharacterized protein</fullName>
    </submittedName>
</protein>
<evidence type="ECO:0000313" key="3">
    <source>
        <dbReference type="Proteomes" id="UP000315003"/>
    </source>
</evidence>
<reference evidence="2 3" key="1">
    <citation type="submission" date="2019-02" db="EMBL/GenBank/DDBJ databases">
        <title>Deep-cultivation of Planctomycetes and their phenomic and genomic characterization uncovers novel biology.</title>
        <authorList>
            <person name="Wiegand S."/>
            <person name="Jogler M."/>
            <person name="Boedeker C."/>
            <person name="Pinto D."/>
            <person name="Vollmers J."/>
            <person name="Rivas-Marin E."/>
            <person name="Kohn T."/>
            <person name="Peeters S.H."/>
            <person name="Heuer A."/>
            <person name="Rast P."/>
            <person name="Oberbeckmann S."/>
            <person name="Bunk B."/>
            <person name="Jeske O."/>
            <person name="Meyerdierks A."/>
            <person name="Storesund J.E."/>
            <person name="Kallscheuer N."/>
            <person name="Luecker S."/>
            <person name="Lage O.M."/>
            <person name="Pohl T."/>
            <person name="Merkel B.J."/>
            <person name="Hornburger P."/>
            <person name="Mueller R.-W."/>
            <person name="Bruemmer F."/>
            <person name="Labrenz M."/>
            <person name="Spormann A.M."/>
            <person name="Op den Camp H."/>
            <person name="Overmann J."/>
            <person name="Amann R."/>
            <person name="Jetten M.S.M."/>
            <person name="Mascher T."/>
            <person name="Medema M.H."/>
            <person name="Devos D.P."/>
            <person name="Kaster A.-K."/>
            <person name="Ovreas L."/>
            <person name="Rohde M."/>
            <person name="Galperin M.Y."/>
            <person name="Jogler C."/>
        </authorList>
    </citation>
    <scope>NUCLEOTIDE SEQUENCE [LARGE SCALE GENOMIC DNA]</scope>
    <source>
        <strain evidence="2 3">SV_7m_r</strain>
    </source>
</reference>
<gene>
    <name evidence="2" type="ORF">SV7mr_05350</name>
</gene>
<dbReference type="Proteomes" id="UP000315003">
    <property type="component" value="Chromosome"/>
</dbReference>
<sequence>MQQMTLALSTERPKASVEHLRRRDVQADVSSSNSIRETHHGCQRDPIARLVITPKFPNAVGVLQLVRDSPLECNQVQALSLNVAKRLAPETTNKQSSQSKSKVFDSICKPQIAPADWTRWHADFAFGEFKIRNRSMAVLLLDLMIERWLAYSMSNGSMSTTYCTSSLSGILNRSVARRMVAPSCSGSKHCSKM</sequence>
<proteinExistence type="predicted"/>
<name>A0A517SPJ7_9BACT</name>
<dbReference type="EMBL" id="CP036272">
    <property type="protein sequence ID" value="QDT58046.1"/>
    <property type="molecule type" value="Genomic_DNA"/>
</dbReference>